<sequence length="69" mass="7392">MKRILFSMILVLSVAACSNVQPWERGYLARDIMAWDIDGQKAAFDRHINFSKEGSSGGGQAVGGGCGCN</sequence>
<name>M5DQD7_9GAMM</name>
<keyword evidence="1" id="KW-0732">Signal</keyword>
<dbReference type="KEGG" id="tol:TOL_1301"/>
<accession>M5DQD7</accession>
<dbReference type="eggNOG" id="ENOG5032YN8">
    <property type="taxonomic scope" value="Bacteria"/>
</dbReference>
<evidence type="ECO:0000313" key="3">
    <source>
        <dbReference type="EMBL" id="CCU71728.1"/>
    </source>
</evidence>
<dbReference type="GeneID" id="79176206"/>
<feature type="domain" description="DUF4266" evidence="2">
    <location>
        <begin position="20"/>
        <end position="69"/>
    </location>
</feature>
<organism evidence="3 4">
    <name type="scientific">Thalassolituus oleivorans MIL-1</name>
    <dbReference type="NCBI Taxonomy" id="1298593"/>
    <lineage>
        <taxon>Bacteria</taxon>
        <taxon>Pseudomonadati</taxon>
        <taxon>Pseudomonadota</taxon>
        <taxon>Gammaproteobacteria</taxon>
        <taxon>Oceanospirillales</taxon>
        <taxon>Oceanospirillaceae</taxon>
        <taxon>Thalassolituus</taxon>
    </lineage>
</organism>
<reference evidence="3 4" key="1">
    <citation type="journal article" date="2013" name="Genome Announc.">
        <title>Genome Sequence of Thalassolituus oleivorans MIL-1 (DSM 14913T).</title>
        <authorList>
            <person name="Golyshin P.N."/>
            <person name="Werner J."/>
            <person name="Chernikova T.N."/>
            <person name="Tran H."/>
            <person name="Ferrer M."/>
            <person name="Yakimov M.M."/>
            <person name="Teeling H."/>
            <person name="Golyshina O.V."/>
        </authorList>
    </citation>
    <scope>NUCLEOTIDE SEQUENCE [LARGE SCALE GENOMIC DNA]</scope>
    <source>
        <strain evidence="3 4">MIL-1</strain>
    </source>
</reference>
<dbReference type="RefSeq" id="WP_015486463.1">
    <property type="nucleotide sequence ID" value="NC_020888.1"/>
</dbReference>
<dbReference type="HOGENOM" id="CLU_177704_0_2_6"/>
<evidence type="ECO:0000313" key="4">
    <source>
        <dbReference type="Proteomes" id="UP000011866"/>
    </source>
</evidence>
<dbReference type="STRING" id="187493.CN03_11705"/>
<dbReference type="PROSITE" id="PS51257">
    <property type="entry name" value="PROKAR_LIPOPROTEIN"/>
    <property type="match status" value="1"/>
</dbReference>
<dbReference type="AlphaFoldDB" id="M5DQD7"/>
<proteinExistence type="predicted"/>
<feature type="chain" id="PRO_5004065535" evidence="1">
    <location>
        <begin position="19"/>
        <end position="69"/>
    </location>
</feature>
<keyword evidence="4" id="KW-1185">Reference proteome</keyword>
<evidence type="ECO:0000256" key="1">
    <source>
        <dbReference type="SAM" id="SignalP"/>
    </source>
</evidence>
<dbReference type="EMBL" id="HF680312">
    <property type="protein sequence ID" value="CCU71728.1"/>
    <property type="molecule type" value="Genomic_DNA"/>
</dbReference>
<dbReference type="InterPro" id="IPR025362">
    <property type="entry name" value="DUF4266"/>
</dbReference>
<evidence type="ECO:0000259" key="2">
    <source>
        <dbReference type="Pfam" id="PF14086"/>
    </source>
</evidence>
<dbReference type="Proteomes" id="UP000011866">
    <property type="component" value="Chromosome"/>
</dbReference>
<keyword evidence="3" id="KW-0449">Lipoprotein</keyword>
<feature type="signal peptide" evidence="1">
    <location>
        <begin position="1"/>
        <end position="18"/>
    </location>
</feature>
<protein>
    <submittedName>
        <fullName evidence="3">Putative lipoprotein</fullName>
    </submittedName>
</protein>
<gene>
    <name evidence="3" type="ORF">TOL_1301</name>
</gene>
<dbReference type="Pfam" id="PF14086">
    <property type="entry name" value="DUF4266"/>
    <property type="match status" value="1"/>
</dbReference>